<name>A0A2A6FUL2_9MICO</name>
<feature type="chain" id="PRO_5012811541" description="Solute-binding protein family 5 domain-containing protein" evidence="1">
    <location>
        <begin position="29"/>
        <end position="592"/>
    </location>
</feature>
<dbReference type="Proteomes" id="UP000219994">
    <property type="component" value="Unassembled WGS sequence"/>
</dbReference>
<keyword evidence="1" id="KW-0732">Signal</keyword>
<dbReference type="Gene3D" id="3.10.105.10">
    <property type="entry name" value="Dipeptide-binding Protein, Domain 3"/>
    <property type="match status" value="1"/>
</dbReference>
<evidence type="ECO:0000256" key="1">
    <source>
        <dbReference type="SAM" id="SignalP"/>
    </source>
</evidence>
<dbReference type="InterPro" id="IPR030678">
    <property type="entry name" value="Peptide/Ni-bd"/>
</dbReference>
<dbReference type="GO" id="GO:0043190">
    <property type="term" value="C:ATP-binding cassette (ABC) transporter complex"/>
    <property type="evidence" value="ECO:0007669"/>
    <property type="project" value="InterPro"/>
</dbReference>
<dbReference type="EMBL" id="NAEP01000015">
    <property type="protein sequence ID" value="PDQ36409.1"/>
    <property type="molecule type" value="Genomic_DNA"/>
</dbReference>
<dbReference type="PANTHER" id="PTHR30290">
    <property type="entry name" value="PERIPLASMIC BINDING COMPONENT OF ABC TRANSPORTER"/>
    <property type="match status" value="1"/>
</dbReference>
<dbReference type="CDD" id="cd08506">
    <property type="entry name" value="PBP2_clavulanate_OppA2"/>
    <property type="match status" value="1"/>
</dbReference>
<feature type="signal peptide" evidence="1">
    <location>
        <begin position="1"/>
        <end position="28"/>
    </location>
</feature>
<dbReference type="GO" id="GO:0015833">
    <property type="term" value="P:peptide transport"/>
    <property type="evidence" value="ECO:0007669"/>
    <property type="project" value="TreeGrafter"/>
</dbReference>
<comment type="caution">
    <text evidence="3">The sequence shown here is derived from an EMBL/GenBank/DDBJ whole genome shotgun (WGS) entry which is preliminary data.</text>
</comment>
<dbReference type="PROSITE" id="PS51257">
    <property type="entry name" value="PROKAR_LIPOPROTEIN"/>
    <property type="match status" value="1"/>
</dbReference>
<evidence type="ECO:0000313" key="3">
    <source>
        <dbReference type="EMBL" id="PDQ36409.1"/>
    </source>
</evidence>
<dbReference type="PANTHER" id="PTHR30290:SF83">
    <property type="entry name" value="ABC TRANSPORTER SUBSTRATE-BINDING PROTEIN"/>
    <property type="match status" value="1"/>
</dbReference>
<sequence length="592" mass="63508">MKLRKKLMPAAVTIAVAMTLTTVGCSNAKTASTATAGAGSGVPGGTLKVLGQADVDHLDPALGAMVGTTSIMRAISRQLISYKTVDDAKERLVPQGDLATSVPTPTDGGLTYTFEIRQGAMWDIPSGPRQIVAADFARGFKRLCTPVQASTMLGYFTDAIVGMQSFCDGFEKVAPTPDAMTAYVEGTPISGVTAVNDKTLTIKLTKPAGDFAYMLSLNNASPAPVEALKYVPDSPEYRSNYFSAGPYRIKSYTADKSLILERNPAWKAEADPLRKAYVDTIEVTFGLTADAVAQQLQAGSADMSLENSSIPTAVLEQMRATNDPKLTTIAAGRVDPFLWINTKTSNNGGALQKLEVRQALEYAVDKAAIVQTFGGTQNAKVQNGIFGPGVIGYHDFDLYPTSGSKGDPAKTKELLAKAGVTNLTLKLPYRTKGLEPQIAQTLQASFEKAGVTIQLVPVNPSDYYSKFLTNHENTANGTWDIAPVGWTPDWQGGAARSVFQPQFTYTGTPQGYNYVDYNNDKANALAAQALASTSPDEQAKLWAQVDEAVMADAVIIPLASRLDTLYRSARVQNFTPYALSVQGDWTNVWLKR</sequence>
<dbReference type="PIRSF" id="PIRSF002741">
    <property type="entry name" value="MppA"/>
    <property type="match status" value="1"/>
</dbReference>
<evidence type="ECO:0000259" key="2">
    <source>
        <dbReference type="Pfam" id="PF00496"/>
    </source>
</evidence>
<proteinExistence type="predicted"/>
<dbReference type="Pfam" id="PF00496">
    <property type="entry name" value="SBP_bac_5"/>
    <property type="match status" value="1"/>
</dbReference>
<dbReference type="InterPro" id="IPR000914">
    <property type="entry name" value="SBP_5_dom"/>
</dbReference>
<organism evidence="3 4">
    <name type="scientific">Candidatus Lumbricidiphila eiseniae</name>
    <dbReference type="NCBI Taxonomy" id="1969409"/>
    <lineage>
        <taxon>Bacteria</taxon>
        <taxon>Bacillati</taxon>
        <taxon>Actinomycetota</taxon>
        <taxon>Actinomycetes</taxon>
        <taxon>Micrococcales</taxon>
        <taxon>Microbacteriaceae</taxon>
        <taxon>Candidatus Lumbricidiphila</taxon>
    </lineage>
</organism>
<accession>A0A2A6FUL2</accession>
<gene>
    <name evidence="3" type="ORF">B5766_00875</name>
</gene>
<reference evidence="4" key="1">
    <citation type="submission" date="2017-03" db="EMBL/GenBank/DDBJ databases">
        <authorList>
            <person name="Lund M.B."/>
        </authorList>
    </citation>
    <scope>NUCLEOTIDE SEQUENCE [LARGE SCALE GENOMIC DNA]</scope>
</reference>
<dbReference type="GO" id="GO:0042597">
    <property type="term" value="C:periplasmic space"/>
    <property type="evidence" value="ECO:0007669"/>
    <property type="project" value="UniProtKB-ARBA"/>
</dbReference>
<protein>
    <recommendedName>
        <fullName evidence="2">Solute-binding protein family 5 domain-containing protein</fullName>
    </recommendedName>
</protein>
<dbReference type="InterPro" id="IPR039424">
    <property type="entry name" value="SBP_5"/>
</dbReference>
<dbReference type="SUPFAM" id="SSF53850">
    <property type="entry name" value="Periplasmic binding protein-like II"/>
    <property type="match status" value="1"/>
</dbReference>
<dbReference type="Gene3D" id="3.40.190.10">
    <property type="entry name" value="Periplasmic binding protein-like II"/>
    <property type="match status" value="1"/>
</dbReference>
<evidence type="ECO:0000313" key="4">
    <source>
        <dbReference type="Proteomes" id="UP000219994"/>
    </source>
</evidence>
<feature type="domain" description="Solute-binding protein family 5" evidence="2">
    <location>
        <begin position="94"/>
        <end position="491"/>
    </location>
</feature>
<dbReference type="AlphaFoldDB" id="A0A2A6FUL2"/>
<dbReference type="GO" id="GO:1904680">
    <property type="term" value="F:peptide transmembrane transporter activity"/>
    <property type="evidence" value="ECO:0007669"/>
    <property type="project" value="TreeGrafter"/>
</dbReference>